<accession>D6SRC8</accession>
<dbReference type="InterPro" id="IPR052340">
    <property type="entry name" value="RNase_Y/CdgJ"/>
</dbReference>
<organism evidence="2 3">
    <name type="scientific">Desulfonatronospira thiodismutans ASO3-1</name>
    <dbReference type="NCBI Taxonomy" id="555779"/>
    <lineage>
        <taxon>Bacteria</taxon>
        <taxon>Pseudomonadati</taxon>
        <taxon>Thermodesulfobacteriota</taxon>
        <taxon>Desulfovibrionia</taxon>
        <taxon>Desulfovibrionales</taxon>
        <taxon>Desulfonatronovibrionaceae</taxon>
        <taxon>Desulfonatronospira</taxon>
    </lineage>
</organism>
<reference evidence="2" key="1">
    <citation type="submission" date="2010-05" db="EMBL/GenBank/DDBJ databases">
        <title>The draft genome of Desulfonatronospira thiodismutans ASO3-1.</title>
        <authorList>
            <consortium name="US DOE Joint Genome Institute (JGI-PGF)"/>
            <person name="Lucas S."/>
            <person name="Copeland A."/>
            <person name="Lapidus A."/>
            <person name="Cheng J.-F."/>
            <person name="Bruce D."/>
            <person name="Goodwin L."/>
            <person name="Pitluck S."/>
            <person name="Chertkov O."/>
            <person name="Brettin T."/>
            <person name="Detter J.C."/>
            <person name="Han C."/>
            <person name="Land M.L."/>
            <person name="Hauser L."/>
            <person name="Kyrpides N."/>
            <person name="Mikhailova N."/>
            <person name="Muyzer G."/>
            <person name="Woyke T."/>
        </authorList>
    </citation>
    <scope>NUCLEOTIDE SEQUENCE [LARGE SCALE GENOMIC DNA]</scope>
    <source>
        <strain evidence="2">ASO3-1</strain>
    </source>
</reference>
<dbReference type="PANTHER" id="PTHR33525:SF3">
    <property type="entry name" value="RIBONUCLEASE Y"/>
    <property type="match status" value="1"/>
</dbReference>
<gene>
    <name evidence="2" type="ORF">Dthio_PD0570</name>
</gene>
<dbReference type="InterPro" id="IPR013976">
    <property type="entry name" value="HDOD"/>
</dbReference>
<evidence type="ECO:0000313" key="3">
    <source>
        <dbReference type="Proteomes" id="UP000005496"/>
    </source>
</evidence>
<dbReference type="PANTHER" id="PTHR33525">
    <property type="match status" value="1"/>
</dbReference>
<comment type="caution">
    <text evidence="2">The sequence shown here is derived from an EMBL/GenBank/DDBJ whole genome shotgun (WGS) entry which is preliminary data.</text>
</comment>
<dbReference type="RefSeq" id="WP_008870602.1">
    <property type="nucleotide sequence ID" value="NZ_ACJN02000003.1"/>
</dbReference>
<keyword evidence="3" id="KW-1185">Reference proteome</keyword>
<dbReference type="eggNOG" id="COG1639">
    <property type="taxonomic scope" value="Bacteria"/>
</dbReference>
<dbReference type="EMBL" id="ACJN02000003">
    <property type="protein sequence ID" value="EFI33244.1"/>
    <property type="molecule type" value="Genomic_DNA"/>
</dbReference>
<evidence type="ECO:0000313" key="2">
    <source>
        <dbReference type="EMBL" id="EFI33244.1"/>
    </source>
</evidence>
<proteinExistence type="predicted"/>
<name>D6SRC8_9BACT</name>
<dbReference type="SUPFAM" id="SSF109604">
    <property type="entry name" value="HD-domain/PDEase-like"/>
    <property type="match status" value="1"/>
</dbReference>
<feature type="domain" description="HDOD" evidence="1">
    <location>
        <begin position="142"/>
        <end position="337"/>
    </location>
</feature>
<dbReference type="GO" id="GO:0016787">
    <property type="term" value="F:hydrolase activity"/>
    <property type="evidence" value="ECO:0007669"/>
    <property type="project" value="UniProtKB-KW"/>
</dbReference>
<dbReference type="SMART" id="SM00471">
    <property type="entry name" value="HDc"/>
    <property type="match status" value="1"/>
</dbReference>
<sequence>MVDVTELNPGQVLESSVVTPNGRLLLPGGMTLTREHIAFLHKWGIARVHVQNQEGEPAALDQDLINAIESYLTPFYACNDIEEPVTRAVYEHAVKRLALKCQQGWTIPRKEPNLPVNDGNLLDSFYAGEFSLKDLVNHDVELSSFPDIYFKIHRAINSPHSTAEYLAGIISKDPSLSAKLLRIVNSPFYGLTSRVDSITRAVALVGVNELSTLALGISAISAFKDIPGELVDMRSFWTHSVAVGVLSRHLGRDFPEISGERLFVAGLLHDIGRLVMFRRLPAISTEAIIYAQSNLLPLVEAERDFLGFDHGLIGAALVKSWKLPQYLAHPLGGHHREDCLGSPMTAMVHLADFLAIAMAFSQKGSLIAPPLSPSACKTAGLTPEKLENIISGAEEEFENIVDIFFAKGRG</sequence>
<protein>
    <submittedName>
        <fullName evidence="2">Metal dependent phosphohydrolase</fullName>
    </submittedName>
</protein>
<dbReference type="Proteomes" id="UP000005496">
    <property type="component" value="Unassembled WGS sequence"/>
</dbReference>
<evidence type="ECO:0000259" key="1">
    <source>
        <dbReference type="PROSITE" id="PS51833"/>
    </source>
</evidence>
<dbReference type="AlphaFoldDB" id="D6SRC8"/>
<dbReference type="PROSITE" id="PS51833">
    <property type="entry name" value="HDOD"/>
    <property type="match status" value="1"/>
</dbReference>
<dbReference type="Pfam" id="PF08668">
    <property type="entry name" value="HDOD"/>
    <property type="match status" value="1"/>
</dbReference>
<dbReference type="CDD" id="cd00077">
    <property type="entry name" value="HDc"/>
    <property type="match status" value="1"/>
</dbReference>
<dbReference type="OrthoDB" id="9803649at2"/>
<dbReference type="InterPro" id="IPR003607">
    <property type="entry name" value="HD/PDEase_dom"/>
</dbReference>
<dbReference type="Gene3D" id="1.10.3210.10">
    <property type="entry name" value="Hypothetical protein af1432"/>
    <property type="match status" value="1"/>
</dbReference>